<dbReference type="PANTHER" id="PTHR15271:SF4">
    <property type="entry name" value="CHROMATIN ASSEMBLY FACTOR 1 SUBUNIT B"/>
    <property type="match status" value="1"/>
</dbReference>
<feature type="domain" description="CAF1B/HIR1 beta-propeller" evidence="11">
    <location>
        <begin position="1"/>
        <end position="269"/>
    </location>
</feature>
<evidence type="ECO:0000256" key="3">
    <source>
        <dbReference type="ARBA" id="ARBA00022574"/>
    </source>
</evidence>
<dbReference type="InterPro" id="IPR001680">
    <property type="entry name" value="WD40_rpt"/>
</dbReference>
<comment type="subcellular location">
    <subcellularLocation>
        <location evidence="1">Nucleus</location>
    </subcellularLocation>
</comment>
<evidence type="ECO:0000256" key="9">
    <source>
        <dbReference type="PROSITE-ProRule" id="PRU00221"/>
    </source>
</evidence>
<feature type="domain" description="CAF1B/HIR1 beta-propeller" evidence="11">
    <location>
        <begin position="377"/>
        <end position="491"/>
    </location>
</feature>
<dbReference type="InterPro" id="IPR015943">
    <property type="entry name" value="WD40/YVTN_repeat-like_dom_sf"/>
</dbReference>
<evidence type="ECO:0000256" key="7">
    <source>
        <dbReference type="ARBA" id="ARBA00023204"/>
    </source>
</evidence>
<gene>
    <name evidence="12" type="ORF">PGUG_00245</name>
</gene>
<name>A5DAE0_PICGU</name>
<dbReference type="InterPro" id="IPR055410">
    <property type="entry name" value="Beta-prop_CAF1B_HIR1"/>
</dbReference>
<evidence type="ECO:0000256" key="4">
    <source>
        <dbReference type="ARBA" id="ARBA00022737"/>
    </source>
</evidence>
<dbReference type="GO" id="GO:0006281">
    <property type="term" value="P:DNA repair"/>
    <property type="evidence" value="ECO:0007669"/>
    <property type="project" value="UniProtKB-KW"/>
</dbReference>
<dbReference type="SUPFAM" id="SSF50978">
    <property type="entry name" value="WD40 repeat-like"/>
    <property type="match status" value="1"/>
</dbReference>
<feature type="repeat" description="WD" evidence="9">
    <location>
        <begin position="64"/>
        <end position="95"/>
    </location>
</feature>
<dbReference type="SMART" id="SM00320">
    <property type="entry name" value="WD40"/>
    <property type="match status" value="6"/>
</dbReference>
<keyword evidence="8" id="KW-0539">Nucleus</keyword>
<protein>
    <recommendedName>
        <fullName evidence="11">CAF1B/HIR1 beta-propeller domain-containing protein</fullName>
    </recommendedName>
</protein>
<evidence type="ECO:0000256" key="2">
    <source>
        <dbReference type="ARBA" id="ARBA00007306"/>
    </source>
</evidence>
<dbReference type="RefSeq" id="XP_001486868.2">
    <property type="nucleotide sequence ID" value="XM_001486818.1"/>
</dbReference>
<dbReference type="GO" id="GO:0033186">
    <property type="term" value="C:CAF-1 complex"/>
    <property type="evidence" value="ECO:0007669"/>
    <property type="project" value="TreeGrafter"/>
</dbReference>
<dbReference type="EMBL" id="CH408155">
    <property type="protein sequence ID" value="EDK36147.2"/>
    <property type="molecule type" value="Genomic_DNA"/>
</dbReference>
<keyword evidence="7" id="KW-0234">DNA repair</keyword>
<evidence type="ECO:0000256" key="6">
    <source>
        <dbReference type="ARBA" id="ARBA00022853"/>
    </source>
</evidence>
<dbReference type="VEuPathDB" id="FungiDB:PGUG_00245"/>
<evidence type="ECO:0000256" key="10">
    <source>
        <dbReference type="SAM" id="MobiDB-lite"/>
    </source>
</evidence>
<dbReference type="InterPro" id="IPR036322">
    <property type="entry name" value="WD40_repeat_dom_sf"/>
</dbReference>
<dbReference type="GeneID" id="5129324"/>
<dbReference type="HOGENOM" id="CLU_010127_0_0_1"/>
<keyword evidence="13" id="KW-1185">Reference proteome</keyword>
<dbReference type="KEGG" id="pgu:PGUG_00245"/>
<keyword evidence="6" id="KW-0156">Chromatin regulator</keyword>
<feature type="region of interest" description="Disordered" evidence="10">
    <location>
        <begin position="347"/>
        <end position="379"/>
    </location>
</feature>
<evidence type="ECO:0000313" key="13">
    <source>
        <dbReference type="Proteomes" id="UP000001997"/>
    </source>
</evidence>
<evidence type="ECO:0000313" key="12">
    <source>
        <dbReference type="EMBL" id="EDK36147.2"/>
    </source>
</evidence>
<dbReference type="InterPro" id="IPR045145">
    <property type="entry name" value="PTHR15271"/>
</dbReference>
<dbReference type="OrthoDB" id="71227at2759"/>
<dbReference type="Gene3D" id="2.130.10.10">
    <property type="entry name" value="YVTN repeat-like/Quinoprotein amine dehydrogenase"/>
    <property type="match status" value="2"/>
</dbReference>
<dbReference type="GO" id="GO:0005634">
    <property type="term" value="C:nucleus"/>
    <property type="evidence" value="ECO:0007669"/>
    <property type="project" value="UniProtKB-SubCell"/>
</dbReference>
<dbReference type="InParanoid" id="A5DAE0"/>
<sequence length="503" mass="55049">MNSTTLTVHWHDENQPIYSVDFQKNEANGRLVTAGGDNNVRIWRLHTEGNQDPVAPTVEYLSTLSKHTQAVNVARFDPQGTVLATAGDDGTLIFWTKSDTIVKEYGNEDDDIQESWTVRHVCRTSTSEIYDIAWSPDSQYVAAGSMDNVTRIYKAADGSQVGAIAEHGHYVQGVAWDPCGDYLATQSADRTVHIHALTHLQPFTSKVVQKIGRADVPTSRSVSASFRSAQLYYSETLQSFFRRLAFSPDGSLLVTPSGIYREEVTNEANAISSNSSNNKNKAETDKIAAFPDPAAYSNNEANAAEEYAQTTKNAQTTKEYALAGKDNAQTGKISPTAMETKACEQSTAKASAAETPENAGFTEATKASESEVAESDSTETNTAYIYTRAGLHRPPVCHLPGLKKPAIAVQFSPIFYRRRTNNAVFSLPYRMVFAVATQDSIVLYDTEQIEPLGLVSNLHYSTITDLCWSGDGKSLVVSSADGFCSLVTFEDLGEVYEKTEKEN</sequence>
<dbReference type="GO" id="GO:0006335">
    <property type="term" value="P:DNA replication-dependent chromatin assembly"/>
    <property type="evidence" value="ECO:0007669"/>
    <property type="project" value="InterPro"/>
</dbReference>
<dbReference type="OMA" id="CIVSNLH"/>
<dbReference type="PROSITE" id="PS50294">
    <property type="entry name" value="WD_REPEATS_REGION"/>
    <property type="match status" value="1"/>
</dbReference>
<reference evidence="12 13" key="1">
    <citation type="journal article" date="2009" name="Nature">
        <title>Evolution of pathogenicity and sexual reproduction in eight Candida genomes.</title>
        <authorList>
            <person name="Butler G."/>
            <person name="Rasmussen M.D."/>
            <person name="Lin M.F."/>
            <person name="Santos M.A."/>
            <person name="Sakthikumar S."/>
            <person name="Munro C.A."/>
            <person name="Rheinbay E."/>
            <person name="Grabherr M."/>
            <person name="Forche A."/>
            <person name="Reedy J.L."/>
            <person name="Agrafioti I."/>
            <person name="Arnaud M.B."/>
            <person name="Bates S."/>
            <person name="Brown A.J."/>
            <person name="Brunke S."/>
            <person name="Costanzo M.C."/>
            <person name="Fitzpatrick D.A."/>
            <person name="de Groot P.W."/>
            <person name="Harris D."/>
            <person name="Hoyer L.L."/>
            <person name="Hube B."/>
            <person name="Klis F.M."/>
            <person name="Kodira C."/>
            <person name="Lennard N."/>
            <person name="Logue M.E."/>
            <person name="Martin R."/>
            <person name="Neiman A.M."/>
            <person name="Nikolaou E."/>
            <person name="Quail M.A."/>
            <person name="Quinn J."/>
            <person name="Santos M.C."/>
            <person name="Schmitzberger F.F."/>
            <person name="Sherlock G."/>
            <person name="Shah P."/>
            <person name="Silverstein K.A."/>
            <person name="Skrzypek M.S."/>
            <person name="Soll D."/>
            <person name="Staggs R."/>
            <person name="Stansfield I."/>
            <person name="Stumpf M.P."/>
            <person name="Sudbery P.E."/>
            <person name="Srikantha T."/>
            <person name="Zeng Q."/>
            <person name="Berman J."/>
            <person name="Berriman M."/>
            <person name="Heitman J."/>
            <person name="Gow N.A."/>
            <person name="Lorenz M.C."/>
            <person name="Birren B.W."/>
            <person name="Kellis M."/>
            <person name="Cuomo C.A."/>
        </authorList>
    </citation>
    <scope>NUCLEOTIDE SEQUENCE [LARGE SCALE GENOMIC DNA]</scope>
    <source>
        <strain evidence="13">ATCC 6260 / CBS 566 / DSM 6381 / JCM 1539 / NBRC 10279 / NRRL Y-324</strain>
    </source>
</reference>
<dbReference type="Pfam" id="PF24105">
    <property type="entry name" value="Beta-prop_CAF1B_HIR1"/>
    <property type="match status" value="2"/>
</dbReference>
<organism evidence="12 13">
    <name type="scientific">Meyerozyma guilliermondii (strain ATCC 6260 / CBS 566 / DSM 6381 / JCM 1539 / NBRC 10279 / NRRL Y-324)</name>
    <name type="common">Yeast</name>
    <name type="synonym">Candida guilliermondii</name>
    <dbReference type="NCBI Taxonomy" id="294746"/>
    <lineage>
        <taxon>Eukaryota</taxon>
        <taxon>Fungi</taxon>
        <taxon>Dikarya</taxon>
        <taxon>Ascomycota</taxon>
        <taxon>Saccharomycotina</taxon>
        <taxon>Pichiomycetes</taxon>
        <taxon>Debaryomycetaceae</taxon>
        <taxon>Meyerozyma</taxon>
    </lineage>
</organism>
<feature type="repeat" description="WD" evidence="9">
    <location>
        <begin position="10"/>
        <end position="47"/>
    </location>
</feature>
<comment type="similarity">
    <text evidence="2">Belongs to the WD repeat HIR1 family.</text>
</comment>
<accession>A5DAE0</accession>
<proteinExistence type="inferred from homology"/>
<dbReference type="Proteomes" id="UP000001997">
    <property type="component" value="Unassembled WGS sequence"/>
</dbReference>
<keyword evidence="3 9" id="KW-0853">WD repeat</keyword>
<dbReference type="GO" id="GO:0006334">
    <property type="term" value="P:nucleosome assembly"/>
    <property type="evidence" value="ECO:0007669"/>
    <property type="project" value="TreeGrafter"/>
</dbReference>
<feature type="repeat" description="WD" evidence="9">
    <location>
        <begin position="122"/>
        <end position="163"/>
    </location>
</feature>
<evidence type="ECO:0000256" key="1">
    <source>
        <dbReference type="ARBA" id="ARBA00004123"/>
    </source>
</evidence>
<evidence type="ECO:0000256" key="5">
    <source>
        <dbReference type="ARBA" id="ARBA00022763"/>
    </source>
</evidence>
<evidence type="ECO:0000256" key="8">
    <source>
        <dbReference type="ARBA" id="ARBA00023242"/>
    </source>
</evidence>
<dbReference type="eggNOG" id="KOG1009">
    <property type="taxonomic scope" value="Eukaryota"/>
</dbReference>
<evidence type="ECO:0000259" key="11">
    <source>
        <dbReference type="Pfam" id="PF24105"/>
    </source>
</evidence>
<dbReference type="AlphaFoldDB" id="A5DAE0"/>
<keyword evidence="4" id="KW-0677">Repeat</keyword>
<dbReference type="PANTHER" id="PTHR15271">
    <property type="entry name" value="CHROMATIN ASSEMBLY FACTOR 1 SUBUNIT B"/>
    <property type="match status" value="1"/>
</dbReference>
<dbReference type="FunCoup" id="A5DAE0">
    <property type="interactions" value="812"/>
</dbReference>
<dbReference type="PROSITE" id="PS50082">
    <property type="entry name" value="WD_REPEATS_2"/>
    <property type="match status" value="3"/>
</dbReference>
<dbReference type="STRING" id="294746.A5DAE0"/>
<keyword evidence="5" id="KW-0227">DNA damage</keyword>